<dbReference type="InterPro" id="IPR009057">
    <property type="entry name" value="Homeodomain-like_sf"/>
</dbReference>
<accession>A0A1B7MXC9</accession>
<dbReference type="SUPFAM" id="SSF46689">
    <property type="entry name" value="Homeodomain-like"/>
    <property type="match status" value="1"/>
</dbReference>
<dbReference type="OrthoDB" id="3203937at2759"/>
<dbReference type="InParanoid" id="A0A1B7MXC9"/>
<reference evidence="1 2" key="1">
    <citation type="submission" date="2016-06" db="EMBL/GenBank/DDBJ databases">
        <title>Comparative genomics of the ectomycorrhizal sister species Rhizopogon vinicolor and Rhizopogon vesiculosus (Basidiomycota: Boletales) reveals a divergence of the mating type B locus.</title>
        <authorList>
            <consortium name="DOE Joint Genome Institute"/>
            <person name="Mujic A.B."/>
            <person name="Kuo A."/>
            <person name="Tritt A."/>
            <person name="Lipzen A."/>
            <person name="Chen C."/>
            <person name="Johnson J."/>
            <person name="Sharma A."/>
            <person name="Barry K."/>
            <person name="Grigoriev I.V."/>
            <person name="Spatafora J.W."/>
        </authorList>
    </citation>
    <scope>NUCLEOTIDE SEQUENCE [LARGE SCALE GENOMIC DNA]</scope>
    <source>
        <strain evidence="1 2">AM-OR11-026</strain>
    </source>
</reference>
<dbReference type="EMBL" id="KV448363">
    <property type="protein sequence ID" value="OAX37259.1"/>
    <property type="molecule type" value="Genomic_DNA"/>
</dbReference>
<proteinExistence type="predicted"/>
<dbReference type="AlphaFoldDB" id="A0A1B7MXC9"/>
<sequence length="123" mass="14186">MQCIRKTFRETGEVMRTPVCAGRPRILDGLDANFLESCIERQPDILPTEMQDQLREIFGVEVSISTIPRTIRKRGFTRKKFTCPAVERDENNRIACEMLVGEHFWLPCCAHWHHGMSPIANSL</sequence>
<evidence type="ECO:0000313" key="1">
    <source>
        <dbReference type="EMBL" id="OAX37259.1"/>
    </source>
</evidence>
<evidence type="ECO:0008006" key="3">
    <source>
        <dbReference type="Google" id="ProtNLM"/>
    </source>
</evidence>
<dbReference type="Proteomes" id="UP000092154">
    <property type="component" value="Unassembled WGS sequence"/>
</dbReference>
<protein>
    <recommendedName>
        <fullName evidence="3">Transposase Tc1-like domain-containing protein</fullName>
    </recommendedName>
</protein>
<gene>
    <name evidence="1" type="ORF">K503DRAFT_743011</name>
</gene>
<keyword evidence="2" id="KW-1185">Reference proteome</keyword>
<name>A0A1B7MXC9_9AGAM</name>
<evidence type="ECO:0000313" key="2">
    <source>
        <dbReference type="Proteomes" id="UP000092154"/>
    </source>
</evidence>
<organism evidence="1 2">
    <name type="scientific">Rhizopogon vinicolor AM-OR11-026</name>
    <dbReference type="NCBI Taxonomy" id="1314800"/>
    <lineage>
        <taxon>Eukaryota</taxon>
        <taxon>Fungi</taxon>
        <taxon>Dikarya</taxon>
        <taxon>Basidiomycota</taxon>
        <taxon>Agaricomycotina</taxon>
        <taxon>Agaricomycetes</taxon>
        <taxon>Agaricomycetidae</taxon>
        <taxon>Boletales</taxon>
        <taxon>Suillineae</taxon>
        <taxon>Rhizopogonaceae</taxon>
        <taxon>Rhizopogon</taxon>
    </lineage>
</organism>